<keyword evidence="3" id="KW-0547">Nucleotide-binding</keyword>
<dbReference type="GO" id="GO:0009378">
    <property type="term" value="F:four-way junction helicase activity"/>
    <property type="evidence" value="ECO:0007669"/>
    <property type="project" value="TreeGrafter"/>
</dbReference>
<evidence type="ECO:0000256" key="10">
    <source>
        <dbReference type="ARBA" id="ARBA00034808"/>
    </source>
</evidence>
<dbReference type="InterPro" id="IPR004589">
    <property type="entry name" value="DNA_helicase_ATP-dep_RecQ"/>
</dbReference>
<dbReference type="GO" id="GO:0006310">
    <property type="term" value="P:DNA recombination"/>
    <property type="evidence" value="ECO:0007669"/>
    <property type="project" value="InterPro"/>
</dbReference>
<dbReference type="Pfam" id="PF00270">
    <property type="entry name" value="DEAD"/>
    <property type="match status" value="1"/>
</dbReference>
<dbReference type="InterPro" id="IPR014001">
    <property type="entry name" value="Helicase_ATP-bd"/>
</dbReference>
<dbReference type="GO" id="GO:0006281">
    <property type="term" value="P:DNA repair"/>
    <property type="evidence" value="ECO:0007669"/>
    <property type="project" value="TreeGrafter"/>
</dbReference>
<keyword evidence="7" id="KW-0238">DNA-binding</keyword>
<dbReference type="NCBIfam" id="TIGR00614">
    <property type="entry name" value="recQ_fam"/>
    <property type="match status" value="1"/>
</dbReference>
<accession>J9FJU2</accession>
<dbReference type="Pfam" id="PF16124">
    <property type="entry name" value="RecQ_Zn_bind"/>
    <property type="match status" value="1"/>
</dbReference>
<dbReference type="GO" id="GO:0043138">
    <property type="term" value="F:3'-5' DNA helicase activity"/>
    <property type="evidence" value="ECO:0007669"/>
    <property type="project" value="UniProtKB-EC"/>
</dbReference>
<dbReference type="Pfam" id="PF00271">
    <property type="entry name" value="Helicase_C"/>
    <property type="match status" value="1"/>
</dbReference>
<evidence type="ECO:0000259" key="11">
    <source>
        <dbReference type="PROSITE" id="PS51192"/>
    </source>
</evidence>
<dbReference type="GO" id="GO:0016787">
    <property type="term" value="F:hydrolase activity"/>
    <property type="evidence" value="ECO:0007669"/>
    <property type="project" value="UniProtKB-KW"/>
</dbReference>
<dbReference type="PROSITE" id="PS51194">
    <property type="entry name" value="HELICASE_CTER"/>
    <property type="match status" value="1"/>
</dbReference>
<evidence type="ECO:0000259" key="12">
    <source>
        <dbReference type="PROSITE" id="PS51194"/>
    </source>
</evidence>
<sequence>MQFRQILQHYWGYPDFRGIQREIIESIAQGKDTLGLMPTGGGKSITFQVPALAREGLCIVVTPLIALMKDQVENLRRRNIPAAAVYAGQSAAEIGRIYDNAIFDAYKFLYVSPERLASPLFLNKVTRMKVSLLTVDEAHCISQWGYDFRPQYLKIADIRQKFPEVPVLALTATATTEVIDDIQDKLGFRAKNVFRMSFERTNLRYVVRKTDDKEKEMLHILRSVPGSAIVYVRSRRRTEEYARMLREEGISTFDYHAGMTAINKDLRQKAWQDDEVRVMVATNAFGMGIDKPDVRLVIHMDVPESIEAYFQEAGRGGRDGGVAYAVLLCDRYDARRLQQHVSQAYPDREYIRKVYADLSSFYQIAEGEGQGFTFDFYIERFCRVFHHHPAHLIGALELLTRAGYIHFSTEDENSSRVMFLVTRDELYGVGDLTPADDLLLSAMMRTSGAFFADYITIREDELAEVCHTTPQLIYEQLLRLTRHRILHYVPHKTCPQITYIDRRIDERYIEIPRDIYEVRRDQCLKRVQAMIHYFSNDEECRSRTLLHYFSDDGPDCGHCDVCLSFK</sequence>
<dbReference type="InterPro" id="IPR027417">
    <property type="entry name" value="P-loop_NTPase"/>
</dbReference>
<protein>
    <recommendedName>
        <fullName evidence="10">DNA 3'-5' helicase</fullName>
        <ecNumber evidence="10">5.6.2.4</ecNumber>
    </recommendedName>
</protein>
<comment type="caution">
    <text evidence="13">The sequence shown here is derived from an EMBL/GenBank/DDBJ whole genome shotgun (WGS) entry which is preliminary data.</text>
</comment>
<dbReference type="GO" id="GO:0043590">
    <property type="term" value="C:bacterial nucleoid"/>
    <property type="evidence" value="ECO:0007669"/>
    <property type="project" value="TreeGrafter"/>
</dbReference>
<dbReference type="PROSITE" id="PS51192">
    <property type="entry name" value="HELICASE_ATP_BIND_1"/>
    <property type="match status" value="1"/>
</dbReference>
<dbReference type="CDD" id="cd17920">
    <property type="entry name" value="DEXHc_RecQ"/>
    <property type="match status" value="1"/>
</dbReference>
<dbReference type="GO" id="GO:0030894">
    <property type="term" value="C:replisome"/>
    <property type="evidence" value="ECO:0007669"/>
    <property type="project" value="TreeGrafter"/>
</dbReference>
<dbReference type="GO" id="GO:0005524">
    <property type="term" value="F:ATP binding"/>
    <property type="evidence" value="ECO:0007669"/>
    <property type="project" value="UniProtKB-KW"/>
</dbReference>
<organism evidence="13">
    <name type="scientific">gut metagenome</name>
    <dbReference type="NCBI Taxonomy" id="749906"/>
    <lineage>
        <taxon>unclassified sequences</taxon>
        <taxon>metagenomes</taxon>
        <taxon>organismal metagenomes</taxon>
    </lineage>
</organism>
<evidence type="ECO:0000313" key="13">
    <source>
        <dbReference type="EMBL" id="EJW89917.1"/>
    </source>
</evidence>
<comment type="similarity">
    <text evidence="1">Belongs to the helicase family. RecQ subfamily.</text>
</comment>
<keyword evidence="6" id="KW-0067">ATP-binding</keyword>
<evidence type="ECO:0000256" key="2">
    <source>
        <dbReference type="ARBA" id="ARBA00022723"/>
    </source>
</evidence>
<feature type="domain" description="Helicase ATP-binding" evidence="11">
    <location>
        <begin position="24"/>
        <end position="192"/>
    </location>
</feature>
<dbReference type="SMART" id="SM00490">
    <property type="entry name" value="HELICc"/>
    <property type="match status" value="1"/>
</dbReference>
<evidence type="ECO:0000256" key="3">
    <source>
        <dbReference type="ARBA" id="ARBA00022741"/>
    </source>
</evidence>
<keyword evidence="8" id="KW-0413">Isomerase</keyword>
<dbReference type="SMART" id="SM00487">
    <property type="entry name" value="DEXDc"/>
    <property type="match status" value="1"/>
</dbReference>
<evidence type="ECO:0000256" key="8">
    <source>
        <dbReference type="ARBA" id="ARBA00023235"/>
    </source>
</evidence>
<dbReference type="InterPro" id="IPR001650">
    <property type="entry name" value="Helicase_C-like"/>
</dbReference>
<evidence type="ECO:0000256" key="5">
    <source>
        <dbReference type="ARBA" id="ARBA00022806"/>
    </source>
</evidence>
<dbReference type="GO" id="GO:0046872">
    <property type="term" value="F:metal ion binding"/>
    <property type="evidence" value="ECO:0007669"/>
    <property type="project" value="UniProtKB-KW"/>
</dbReference>
<evidence type="ECO:0000256" key="6">
    <source>
        <dbReference type="ARBA" id="ARBA00022840"/>
    </source>
</evidence>
<dbReference type="InterPro" id="IPR032284">
    <property type="entry name" value="RecQ_Zn-bd"/>
</dbReference>
<keyword evidence="4" id="KW-0378">Hydrolase</keyword>
<feature type="domain" description="Helicase C-terminal" evidence="12">
    <location>
        <begin position="213"/>
        <end position="359"/>
    </location>
</feature>
<dbReference type="SUPFAM" id="SSF52540">
    <property type="entry name" value="P-loop containing nucleoside triphosphate hydrolases"/>
    <property type="match status" value="1"/>
</dbReference>
<evidence type="ECO:0000256" key="7">
    <source>
        <dbReference type="ARBA" id="ARBA00023125"/>
    </source>
</evidence>
<dbReference type="EC" id="5.6.2.4" evidence="10"/>
<dbReference type="Gene3D" id="3.40.50.300">
    <property type="entry name" value="P-loop containing nucleotide triphosphate hydrolases"/>
    <property type="match status" value="2"/>
</dbReference>
<keyword evidence="5 13" id="KW-0347">Helicase</keyword>
<proteinExistence type="inferred from homology"/>
<dbReference type="FunFam" id="3.40.50.300:FF:001389">
    <property type="entry name" value="ATP-dependent DNA helicase RecQ"/>
    <property type="match status" value="1"/>
</dbReference>
<reference evidence="13" key="1">
    <citation type="journal article" date="2012" name="PLoS ONE">
        <title>Gene sets for utilization of primary and secondary nutrition supplies in the distal gut of endangered iberian lynx.</title>
        <authorList>
            <person name="Alcaide M."/>
            <person name="Messina E."/>
            <person name="Richter M."/>
            <person name="Bargiela R."/>
            <person name="Peplies J."/>
            <person name="Huws S.A."/>
            <person name="Newbold C.J."/>
            <person name="Golyshin P.N."/>
            <person name="Simon M.A."/>
            <person name="Lopez G."/>
            <person name="Yakimov M.M."/>
            <person name="Ferrer M."/>
        </authorList>
    </citation>
    <scope>NUCLEOTIDE SEQUENCE</scope>
</reference>
<evidence type="ECO:0000256" key="1">
    <source>
        <dbReference type="ARBA" id="ARBA00005446"/>
    </source>
</evidence>
<dbReference type="EMBL" id="AMCI01009170">
    <property type="protein sequence ID" value="EJW89917.1"/>
    <property type="molecule type" value="Genomic_DNA"/>
</dbReference>
<gene>
    <name evidence="13" type="ORF">EVA_21978</name>
</gene>
<dbReference type="PANTHER" id="PTHR13710">
    <property type="entry name" value="DNA HELICASE RECQ FAMILY MEMBER"/>
    <property type="match status" value="1"/>
</dbReference>
<keyword evidence="2" id="KW-0479">Metal-binding</keyword>
<evidence type="ECO:0000256" key="9">
    <source>
        <dbReference type="ARBA" id="ARBA00034617"/>
    </source>
</evidence>
<dbReference type="InterPro" id="IPR011545">
    <property type="entry name" value="DEAD/DEAH_box_helicase_dom"/>
</dbReference>
<dbReference type="AlphaFoldDB" id="J9FJU2"/>
<comment type="catalytic activity">
    <reaction evidence="9">
        <text>Couples ATP hydrolysis with the unwinding of duplex DNA by translocating in the 3'-5' direction.</text>
        <dbReference type="EC" id="5.6.2.4"/>
    </reaction>
</comment>
<dbReference type="GO" id="GO:0005737">
    <property type="term" value="C:cytoplasm"/>
    <property type="evidence" value="ECO:0007669"/>
    <property type="project" value="TreeGrafter"/>
</dbReference>
<dbReference type="Gene3D" id="1.10.10.10">
    <property type="entry name" value="Winged helix-like DNA-binding domain superfamily/Winged helix DNA-binding domain"/>
    <property type="match status" value="1"/>
</dbReference>
<name>J9FJU2_9ZZZZ</name>
<dbReference type="InterPro" id="IPR036388">
    <property type="entry name" value="WH-like_DNA-bd_sf"/>
</dbReference>
<evidence type="ECO:0000256" key="4">
    <source>
        <dbReference type="ARBA" id="ARBA00022801"/>
    </source>
</evidence>
<dbReference type="PANTHER" id="PTHR13710:SF105">
    <property type="entry name" value="ATP-DEPENDENT DNA HELICASE Q1"/>
    <property type="match status" value="1"/>
</dbReference>
<dbReference type="GO" id="GO:0003677">
    <property type="term" value="F:DNA binding"/>
    <property type="evidence" value="ECO:0007669"/>
    <property type="project" value="UniProtKB-KW"/>
</dbReference>